<organism evidence="1 2">
    <name type="scientific">Dendrobium nobile</name>
    <name type="common">Orchid</name>
    <dbReference type="NCBI Taxonomy" id="94219"/>
    <lineage>
        <taxon>Eukaryota</taxon>
        <taxon>Viridiplantae</taxon>
        <taxon>Streptophyta</taxon>
        <taxon>Embryophyta</taxon>
        <taxon>Tracheophyta</taxon>
        <taxon>Spermatophyta</taxon>
        <taxon>Magnoliopsida</taxon>
        <taxon>Liliopsida</taxon>
        <taxon>Asparagales</taxon>
        <taxon>Orchidaceae</taxon>
        <taxon>Epidendroideae</taxon>
        <taxon>Malaxideae</taxon>
        <taxon>Dendrobiinae</taxon>
        <taxon>Dendrobium</taxon>
    </lineage>
</organism>
<reference evidence="1" key="1">
    <citation type="journal article" date="2022" name="Front. Genet.">
        <title>Chromosome-Scale Assembly of the Dendrobium nobile Genome Provides Insights Into the Molecular Mechanism of the Biosynthesis of the Medicinal Active Ingredient of Dendrobium.</title>
        <authorList>
            <person name="Xu Q."/>
            <person name="Niu S.-C."/>
            <person name="Li K.-L."/>
            <person name="Zheng P.-J."/>
            <person name="Zhang X.-J."/>
            <person name="Jia Y."/>
            <person name="Liu Y."/>
            <person name="Niu Y.-X."/>
            <person name="Yu L.-H."/>
            <person name="Chen D.-F."/>
            <person name="Zhang G.-Q."/>
        </authorList>
    </citation>
    <scope>NUCLEOTIDE SEQUENCE</scope>
    <source>
        <tissue evidence="1">Leaf</tissue>
    </source>
</reference>
<evidence type="ECO:0000313" key="1">
    <source>
        <dbReference type="EMBL" id="KAI0523400.1"/>
    </source>
</evidence>
<protein>
    <submittedName>
        <fullName evidence="1">Uncharacterized protein</fullName>
    </submittedName>
</protein>
<accession>A0A8T3BWP2</accession>
<comment type="caution">
    <text evidence="1">The sequence shown here is derived from an EMBL/GenBank/DDBJ whole genome shotgun (WGS) entry which is preliminary data.</text>
</comment>
<evidence type="ECO:0000313" key="2">
    <source>
        <dbReference type="Proteomes" id="UP000829196"/>
    </source>
</evidence>
<dbReference type="EMBL" id="JAGYWB010000005">
    <property type="protein sequence ID" value="KAI0523400.1"/>
    <property type="molecule type" value="Genomic_DNA"/>
</dbReference>
<gene>
    <name evidence="1" type="ORF">KFK09_005795</name>
</gene>
<keyword evidence="2" id="KW-1185">Reference proteome</keyword>
<proteinExistence type="predicted"/>
<dbReference type="AlphaFoldDB" id="A0A8T3BWP2"/>
<dbReference type="Proteomes" id="UP000829196">
    <property type="component" value="Unassembled WGS sequence"/>
</dbReference>
<sequence length="72" mass="7996">MGYEIPLSATSLSVPPFFDLSLLYRRDSGSNFLSGLDGYYLFLKLVLGNNCVNLMDLVSIFGITEIGFGEFF</sequence>
<name>A0A8T3BWP2_DENNO</name>